<organism evidence="3 4">
    <name type="scientific">Solirubrobacter ginsenosidimutans</name>
    <dbReference type="NCBI Taxonomy" id="490573"/>
    <lineage>
        <taxon>Bacteria</taxon>
        <taxon>Bacillati</taxon>
        <taxon>Actinomycetota</taxon>
        <taxon>Thermoleophilia</taxon>
        <taxon>Solirubrobacterales</taxon>
        <taxon>Solirubrobacteraceae</taxon>
        <taxon>Solirubrobacter</taxon>
    </lineage>
</organism>
<gene>
    <name evidence="3" type="ORF">OM076_21420</name>
</gene>
<dbReference type="AlphaFoldDB" id="A0A9X3N0Y3"/>
<reference evidence="3" key="1">
    <citation type="submission" date="2022-10" db="EMBL/GenBank/DDBJ databases">
        <title>The WGS of Solirubrobacter ginsenosidimutans DSM 21036.</title>
        <authorList>
            <person name="Jiang Z."/>
        </authorList>
    </citation>
    <scope>NUCLEOTIDE SEQUENCE</scope>
    <source>
        <strain evidence="3">DSM 21036</strain>
    </source>
</reference>
<feature type="transmembrane region" description="Helical" evidence="1">
    <location>
        <begin position="31"/>
        <end position="51"/>
    </location>
</feature>
<dbReference type="Pfam" id="PF13399">
    <property type="entry name" value="LytR_C"/>
    <property type="match status" value="1"/>
</dbReference>
<keyword evidence="1" id="KW-0472">Membrane</keyword>
<evidence type="ECO:0000313" key="3">
    <source>
        <dbReference type="EMBL" id="MDA0162848.1"/>
    </source>
</evidence>
<dbReference type="EMBL" id="JAPDOD010000021">
    <property type="protein sequence ID" value="MDA0162848.1"/>
    <property type="molecule type" value="Genomic_DNA"/>
</dbReference>
<proteinExistence type="predicted"/>
<evidence type="ECO:0000259" key="2">
    <source>
        <dbReference type="Pfam" id="PF13399"/>
    </source>
</evidence>
<dbReference type="Gene3D" id="3.30.70.2390">
    <property type="match status" value="1"/>
</dbReference>
<protein>
    <submittedName>
        <fullName evidence="3">LytR C-terminal domain-containing protein</fullName>
    </submittedName>
</protein>
<sequence>MSDFLKELELQLTAAAHRKAAERARPPRPRLWPTLSFVAAAAVAVVAMILLPGRPSTDDGRATKPKAVSLADTRIGVYNAAGTPGLSTTASRVLVPQNWATAETVPPGRERKYSTVYFSKGHAAQARRVAQLLDVDRVGSPPPSFGDGKSYDVVAVLGQDYATPARRLLDGFAFLREATNRTVETAAGPVRVLANRAGLCLQVHDGAGWGGTCVDIADALAGQAVISSRQENERLRSAVGLVPDGVAVIELHEADGTTRRLQVGRNVWAVGAEKVISVSFDGKTIEVP</sequence>
<dbReference type="Proteomes" id="UP001149140">
    <property type="component" value="Unassembled WGS sequence"/>
</dbReference>
<name>A0A9X3N0Y3_9ACTN</name>
<keyword evidence="1" id="KW-0812">Transmembrane</keyword>
<feature type="domain" description="LytR/CpsA/Psr regulator C-terminal" evidence="2">
    <location>
        <begin position="72"/>
        <end position="161"/>
    </location>
</feature>
<evidence type="ECO:0000256" key="1">
    <source>
        <dbReference type="SAM" id="Phobius"/>
    </source>
</evidence>
<keyword evidence="1" id="KW-1133">Transmembrane helix</keyword>
<evidence type="ECO:0000313" key="4">
    <source>
        <dbReference type="Proteomes" id="UP001149140"/>
    </source>
</evidence>
<dbReference type="RefSeq" id="WP_270042088.1">
    <property type="nucleotide sequence ID" value="NZ_JAPDOD010000021.1"/>
</dbReference>
<dbReference type="InterPro" id="IPR027381">
    <property type="entry name" value="LytR/CpsA/Psr_C"/>
</dbReference>
<accession>A0A9X3N0Y3</accession>
<comment type="caution">
    <text evidence="3">The sequence shown here is derived from an EMBL/GenBank/DDBJ whole genome shotgun (WGS) entry which is preliminary data.</text>
</comment>
<keyword evidence="4" id="KW-1185">Reference proteome</keyword>